<dbReference type="PANTHER" id="PTHR22872:SF9">
    <property type="entry name" value="X-LINKED RETINITIS PIGMENTOSA GTPASE REGULATOR"/>
    <property type="match status" value="1"/>
</dbReference>
<dbReference type="InterPro" id="IPR051625">
    <property type="entry name" value="Signaling_Regulatory_Domain"/>
</dbReference>
<dbReference type="Pfam" id="PF00651">
    <property type="entry name" value="BTB"/>
    <property type="match status" value="1"/>
</dbReference>
<evidence type="ECO:0000313" key="5">
    <source>
        <dbReference type="Proteomes" id="UP001146793"/>
    </source>
</evidence>
<dbReference type="Gene3D" id="2.130.10.30">
    <property type="entry name" value="Regulator of chromosome condensation 1/beta-lactamase-inhibitor protein II"/>
    <property type="match status" value="2"/>
</dbReference>
<dbReference type="AlphaFoldDB" id="A0AAV7Z2G0"/>
<dbReference type="SUPFAM" id="SSF50985">
    <property type="entry name" value="RCC1/BLIP-II"/>
    <property type="match status" value="1"/>
</dbReference>
<sequence length="632" mass="74364">MDFPLYYSGSTIFKFLNEENSKLPNWTKVSVLKNTKKIMKIVAGCSQHVLVWKHKNKLELHHFSKGKKNYKIKNEEIKDIQSGIQTYIILTKSGTVYSLSDFHHDLYQTIPHQNRNLSTFQNLRLVEFFQINKRFVKQISGSSKQLFYVSKNGNLYYSGYSDFSKYKTEGCVGLVFKGKVKKIFSTNQSNSYFYITKDHKLFAFGSNECGKLGLGHKKHIRKPQQVKNLGFKVADLEDIQCSHFYSILILKSGETYSCGHGGYNGIGRNTNTFEKVPLLVGKFVTKICFSIDCQFLVTRDHKFYTWQFPSLYSIKDSEKSKKPAFAELPDLILKNSAFIQISASNKIVLIYNTFKNLLDNCLYSDFKSLFDSKKFCDSKLIVSNINENENENENENDNKKKVEEIPVHKLVIERRTKLTIDEFQKIIDQNNFTKQDINFFLNWIYFDDYGYLSGRLIEKFFNPFNLSLSSKILLENDLLKLYEDEKSKDFYILVKKYKKKPKKIGNNKIKIDQIESKKDQEEKYEKIAVHKLVLLIRSGLFRDMFDNLNEREKKIYQIKDYTGKSKESLQILIKYFYTNKIQLTSNEMENYNIEMIFEELRDAPEYYQLNEKCNLINELNRLQNNLLFLKNK</sequence>
<gene>
    <name evidence="4" type="ORF">M0812_19509</name>
</gene>
<dbReference type="InterPro" id="IPR000210">
    <property type="entry name" value="BTB/POZ_dom"/>
</dbReference>
<evidence type="ECO:0000256" key="2">
    <source>
        <dbReference type="PROSITE-ProRule" id="PRU00235"/>
    </source>
</evidence>
<dbReference type="InterPro" id="IPR000408">
    <property type="entry name" value="Reg_chr_condens"/>
</dbReference>
<reference evidence="4" key="1">
    <citation type="submission" date="2022-08" db="EMBL/GenBank/DDBJ databases">
        <title>Novel sulphate-reducing endosymbionts in the free-living metamonad Anaeramoeba.</title>
        <authorList>
            <person name="Jerlstrom-Hultqvist J."/>
            <person name="Cepicka I."/>
            <person name="Gallot-Lavallee L."/>
            <person name="Salas-Leiva D."/>
            <person name="Curtis B.A."/>
            <person name="Zahonova K."/>
            <person name="Pipaliya S."/>
            <person name="Dacks J."/>
            <person name="Roger A.J."/>
        </authorList>
    </citation>
    <scope>NUCLEOTIDE SEQUENCE</scope>
    <source>
        <strain evidence="4">Busselton2</strain>
    </source>
</reference>
<dbReference type="Gene3D" id="3.30.710.10">
    <property type="entry name" value="Potassium Channel Kv1.1, Chain A"/>
    <property type="match status" value="1"/>
</dbReference>
<accession>A0AAV7Z2G0</accession>
<feature type="repeat" description="RCC1" evidence="2">
    <location>
        <begin position="199"/>
        <end position="252"/>
    </location>
</feature>
<dbReference type="Proteomes" id="UP001146793">
    <property type="component" value="Unassembled WGS sequence"/>
</dbReference>
<feature type="domain" description="BTB" evidence="3">
    <location>
        <begin position="525"/>
        <end position="585"/>
    </location>
</feature>
<dbReference type="CDD" id="cd18186">
    <property type="entry name" value="BTB_POZ_ZBTB_KLHL-like"/>
    <property type="match status" value="1"/>
</dbReference>
<keyword evidence="1" id="KW-0677">Repeat</keyword>
<evidence type="ECO:0000259" key="3">
    <source>
        <dbReference type="PROSITE" id="PS50097"/>
    </source>
</evidence>
<dbReference type="Pfam" id="PF00415">
    <property type="entry name" value="RCC1"/>
    <property type="match status" value="1"/>
</dbReference>
<dbReference type="PROSITE" id="PS50012">
    <property type="entry name" value="RCC1_3"/>
    <property type="match status" value="1"/>
</dbReference>
<dbReference type="InterPro" id="IPR011333">
    <property type="entry name" value="SKP1/BTB/POZ_sf"/>
</dbReference>
<evidence type="ECO:0000256" key="1">
    <source>
        <dbReference type="ARBA" id="ARBA00022737"/>
    </source>
</evidence>
<comment type="caution">
    <text evidence="4">The sequence shown here is derived from an EMBL/GenBank/DDBJ whole genome shotgun (WGS) entry which is preliminary data.</text>
</comment>
<dbReference type="PANTHER" id="PTHR22872">
    <property type="entry name" value="BTK-BINDING PROTEIN-RELATED"/>
    <property type="match status" value="1"/>
</dbReference>
<dbReference type="SUPFAM" id="SSF54695">
    <property type="entry name" value="POZ domain"/>
    <property type="match status" value="1"/>
</dbReference>
<protein>
    <submittedName>
        <fullName evidence="4">Claret isoform a</fullName>
    </submittedName>
</protein>
<dbReference type="InterPro" id="IPR009091">
    <property type="entry name" value="RCC1/BLIP-II"/>
</dbReference>
<name>A0AAV7Z2G0_9EUKA</name>
<organism evidence="4 5">
    <name type="scientific">Anaeramoeba flamelloides</name>
    <dbReference type="NCBI Taxonomy" id="1746091"/>
    <lineage>
        <taxon>Eukaryota</taxon>
        <taxon>Metamonada</taxon>
        <taxon>Anaeramoebidae</taxon>
        <taxon>Anaeramoeba</taxon>
    </lineage>
</organism>
<proteinExistence type="predicted"/>
<evidence type="ECO:0000313" key="4">
    <source>
        <dbReference type="EMBL" id="KAJ3435321.1"/>
    </source>
</evidence>
<dbReference type="EMBL" id="JANTQA010000040">
    <property type="protein sequence ID" value="KAJ3435321.1"/>
    <property type="molecule type" value="Genomic_DNA"/>
</dbReference>
<dbReference type="PROSITE" id="PS50097">
    <property type="entry name" value="BTB"/>
    <property type="match status" value="1"/>
</dbReference>